<feature type="transmembrane region" description="Helical" evidence="6">
    <location>
        <begin position="319"/>
        <end position="342"/>
    </location>
</feature>
<organism evidence="7 8">
    <name type="scientific">Candidatus Accumulibacter aalborgensis</name>
    <dbReference type="NCBI Taxonomy" id="1860102"/>
    <lineage>
        <taxon>Bacteria</taxon>
        <taxon>Pseudomonadati</taxon>
        <taxon>Pseudomonadota</taxon>
        <taxon>Betaproteobacteria</taxon>
        <taxon>Candidatus Accumulibacter</taxon>
    </lineage>
</organism>
<feature type="transmembrane region" description="Helical" evidence="6">
    <location>
        <begin position="293"/>
        <end position="312"/>
    </location>
</feature>
<reference evidence="7 8" key="1">
    <citation type="submission" date="2016-06" db="EMBL/GenBank/DDBJ databases">
        <authorList>
            <person name="Kjaerup R.B."/>
            <person name="Dalgaard T.S."/>
            <person name="Juul-Madsen H.R."/>
        </authorList>
    </citation>
    <scope>NUCLEOTIDE SEQUENCE [LARGE SCALE GENOMIC DNA]</scope>
    <source>
        <strain evidence="7">3</strain>
    </source>
</reference>
<evidence type="ECO:0000256" key="6">
    <source>
        <dbReference type="SAM" id="Phobius"/>
    </source>
</evidence>
<dbReference type="Pfam" id="PF01594">
    <property type="entry name" value="AI-2E_transport"/>
    <property type="match status" value="1"/>
</dbReference>
<name>A0A1A8XHU0_9PROT</name>
<dbReference type="EMBL" id="FLQX01000090">
    <property type="protein sequence ID" value="SBT04725.1"/>
    <property type="molecule type" value="Genomic_DNA"/>
</dbReference>
<sequence length="399" mass="42245">MSTPIAAPVAPQTEALAGDHAPAAAGLPAAVPKVRERWARRGSVALAILATVAVVFALDWAQSLFISLLLGILLAYTLNPLVIWLERLGIPRVLGTSSVMVAVVCALAFGTYSLRAEMQTILDQVPEAVRKVSAGLASVRQGQASTVQKMQTAAREIENATSHVTGTTSPLRQPATRVVIDTPGFQVGNMLLAGSRGAAGVVAQAAMVLFLTFFLLLSGDTYKRKLVRLTGPSLSNRKITVHILGAINESIQRYLLMLLATNVLVGLLTWIALRWIGLENDGAWGVAAGLLHLIPYVGSAIAAAAIGMAVFMQFDSLSTALLVAGASLAIATLVGTFVTTWMSGRIAKMNTAAVFVSLLFWTWLWGVWGMLLSFPITVIVKVVAQHVEPHGPLAELLAD</sequence>
<dbReference type="PANTHER" id="PTHR21716">
    <property type="entry name" value="TRANSMEMBRANE PROTEIN"/>
    <property type="match status" value="1"/>
</dbReference>
<gene>
    <name evidence="7" type="ORF">ACCAA_180018</name>
</gene>
<evidence type="ECO:0008006" key="9">
    <source>
        <dbReference type="Google" id="ProtNLM"/>
    </source>
</evidence>
<keyword evidence="4 6" id="KW-1133">Transmembrane helix</keyword>
<dbReference type="InterPro" id="IPR002549">
    <property type="entry name" value="AI-2E-like"/>
</dbReference>
<comment type="subcellular location">
    <subcellularLocation>
        <location evidence="1">Membrane</location>
        <topology evidence="1">Multi-pass membrane protein</topology>
    </subcellularLocation>
</comment>
<evidence type="ECO:0000256" key="4">
    <source>
        <dbReference type="ARBA" id="ARBA00022989"/>
    </source>
</evidence>
<feature type="transmembrane region" description="Helical" evidence="6">
    <location>
        <begin position="354"/>
        <end position="380"/>
    </location>
</feature>
<feature type="transmembrane region" description="Helical" evidence="6">
    <location>
        <begin position="42"/>
        <end position="58"/>
    </location>
</feature>
<dbReference type="RefSeq" id="WP_186406143.1">
    <property type="nucleotide sequence ID" value="NZ_FLQX01000090.1"/>
</dbReference>
<keyword evidence="8" id="KW-1185">Reference proteome</keyword>
<dbReference type="PANTHER" id="PTHR21716:SF16">
    <property type="entry name" value="BLL1467 PROTEIN"/>
    <property type="match status" value="1"/>
</dbReference>
<dbReference type="AlphaFoldDB" id="A0A1A8XHU0"/>
<accession>A0A1A8XHU0</accession>
<evidence type="ECO:0000256" key="2">
    <source>
        <dbReference type="ARBA" id="ARBA00009773"/>
    </source>
</evidence>
<dbReference type="GO" id="GO:0055085">
    <property type="term" value="P:transmembrane transport"/>
    <property type="evidence" value="ECO:0007669"/>
    <property type="project" value="TreeGrafter"/>
</dbReference>
<dbReference type="STRING" id="1860102.ACCAA_180018"/>
<keyword evidence="5 6" id="KW-0472">Membrane</keyword>
<feature type="transmembrane region" description="Helical" evidence="6">
    <location>
        <begin position="198"/>
        <end position="218"/>
    </location>
</feature>
<keyword evidence="3 6" id="KW-0812">Transmembrane</keyword>
<evidence type="ECO:0000256" key="5">
    <source>
        <dbReference type="ARBA" id="ARBA00023136"/>
    </source>
</evidence>
<feature type="transmembrane region" description="Helical" evidence="6">
    <location>
        <begin position="92"/>
        <end position="112"/>
    </location>
</feature>
<evidence type="ECO:0000313" key="8">
    <source>
        <dbReference type="Proteomes" id="UP000199169"/>
    </source>
</evidence>
<dbReference type="GO" id="GO:0016020">
    <property type="term" value="C:membrane"/>
    <property type="evidence" value="ECO:0007669"/>
    <property type="project" value="UniProtKB-SubCell"/>
</dbReference>
<evidence type="ECO:0000256" key="1">
    <source>
        <dbReference type="ARBA" id="ARBA00004141"/>
    </source>
</evidence>
<feature type="transmembrane region" description="Helical" evidence="6">
    <location>
        <begin position="254"/>
        <end position="273"/>
    </location>
</feature>
<dbReference type="Proteomes" id="UP000199169">
    <property type="component" value="Unassembled WGS sequence"/>
</dbReference>
<comment type="similarity">
    <text evidence="2">Belongs to the autoinducer-2 exporter (AI-2E) (TC 2.A.86) family.</text>
</comment>
<feature type="transmembrane region" description="Helical" evidence="6">
    <location>
        <begin position="64"/>
        <end position="85"/>
    </location>
</feature>
<evidence type="ECO:0000313" key="7">
    <source>
        <dbReference type="EMBL" id="SBT04725.1"/>
    </source>
</evidence>
<evidence type="ECO:0000256" key="3">
    <source>
        <dbReference type="ARBA" id="ARBA00022692"/>
    </source>
</evidence>
<proteinExistence type="inferred from homology"/>
<protein>
    <recommendedName>
        <fullName evidence="9">Permease</fullName>
    </recommendedName>
</protein>